<accession>A0A1S6HIF9</accession>
<keyword evidence="3" id="KW-0969">Cilium</keyword>
<dbReference type="PANTHER" id="PTHR37533">
    <property type="entry name" value="FLAGELLAR HOOK-LENGTH CONTROL PROTEIN"/>
    <property type="match status" value="1"/>
</dbReference>
<evidence type="ECO:0000313" key="4">
    <source>
        <dbReference type="Proteomes" id="UP000189545"/>
    </source>
</evidence>
<proteinExistence type="predicted"/>
<feature type="region of interest" description="Disordered" evidence="1">
    <location>
        <begin position="94"/>
        <end position="145"/>
    </location>
</feature>
<dbReference type="Pfam" id="PF02120">
    <property type="entry name" value="Flg_hook"/>
    <property type="match status" value="1"/>
</dbReference>
<keyword evidence="3" id="KW-0966">Cell projection</keyword>
<name>A0A1S6HIF9_9GAMM</name>
<reference evidence="3 4" key="1">
    <citation type="submission" date="2016-03" db="EMBL/GenBank/DDBJ databases">
        <title>Complete genome sequence of Shewanella psychrophila WP2, a deep sea bacterium isolated from west Pacific sediment.</title>
        <authorList>
            <person name="Xu G."/>
            <person name="Jian H."/>
        </authorList>
    </citation>
    <scope>NUCLEOTIDE SEQUENCE [LARGE SCALE GENOMIC DNA]</scope>
    <source>
        <strain evidence="3 4">WP2</strain>
    </source>
</reference>
<dbReference type="EMBL" id="CP014782">
    <property type="protein sequence ID" value="AQS35313.1"/>
    <property type="molecule type" value="Genomic_DNA"/>
</dbReference>
<dbReference type="Gene3D" id="3.30.750.140">
    <property type="match status" value="1"/>
</dbReference>
<dbReference type="KEGG" id="spsw:Sps_00092"/>
<dbReference type="InterPro" id="IPR021136">
    <property type="entry name" value="Flagellar_hook_control-like_C"/>
</dbReference>
<protein>
    <submittedName>
        <fullName evidence="3">Flagellar hook-length control protein</fullName>
    </submittedName>
</protein>
<dbReference type="AlphaFoldDB" id="A0A1S6HIF9"/>
<dbReference type="CDD" id="cd17470">
    <property type="entry name" value="T3SS_Flik_C"/>
    <property type="match status" value="1"/>
</dbReference>
<feature type="compositionally biased region" description="Polar residues" evidence="1">
    <location>
        <begin position="111"/>
        <end position="128"/>
    </location>
</feature>
<keyword evidence="3" id="KW-0282">Flagellum</keyword>
<organism evidence="3 4">
    <name type="scientific">Shewanella psychrophila</name>
    <dbReference type="NCBI Taxonomy" id="225848"/>
    <lineage>
        <taxon>Bacteria</taxon>
        <taxon>Pseudomonadati</taxon>
        <taxon>Pseudomonadota</taxon>
        <taxon>Gammaproteobacteria</taxon>
        <taxon>Alteromonadales</taxon>
        <taxon>Shewanellaceae</taxon>
        <taxon>Shewanella</taxon>
    </lineage>
</organism>
<dbReference type="Proteomes" id="UP000189545">
    <property type="component" value="Chromosome"/>
</dbReference>
<gene>
    <name evidence="3" type="ORF">Sps_00092</name>
</gene>
<dbReference type="InterPro" id="IPR052563">
    <property type="entry name" value="FliK"/>
</dbReference>
<dbReference type="OrthoDB" id="1792985at2"/>
<dbReference type="InterPro" id="IPR038610">
    <property type="entry name" value="FliK-like_C_sf"/>
</dbReference>
<dbReference type="PANTHER" id="PTHR37533:SF2">
    <property type="entry name" value="FLAGELLAR HOOK-LENGTH CONTROL PROTEIN"/>
    <property type="match status" value="1"/>
</dbReference>
<keyword evidence="4" id="KW-1185">Reference proteome</keyword>
<evidence type="ECO:0000313" key="3">
    <source>
        <dbReference type="EMBL" id="AQS35313.1"/>
    </source>
</evidence>
<sequence length="345" mass="37989">MISNSINLHSPRNNSEKLTGDISDANEELFSTESTEFAIYASASLSQLEKLSGNTSLSSIYSDIAQERTKVSGSSLANLTQDAEQLTSKLEKSTQFQSIVSREGVPDKPLNVSSNPTHTPPTSQSEQLQPEKLEKGATQPQTQQLSLPIPNMNQVIKTQKGEASLQANLVTSQLIQATAQITEGETNHLTIATANRTHAAVSQWGPVPVTTNAPLAMQAQEMLTPLREQLRFQIDQKIKQAEIRLDPPSLGKVELNIRLDGDRLYIQMHAANASVRDSLLMGLDRLREELAMDHGGLIDLDISQGDKREQQDERHAINISNSQVDLIEPETEQQDQQNNQIDLLA</sequence>
<dbReference type="RefSeq" id="WP_077750678.1">
    <property type="nucleotide sequence ID" value="NZ_CP014782.1"/>
</dbReference>
<feature type="domain" description="Flagellar hook-length control protein-like C-terminal" evidence="2">
    <location>
        <begin position="228"/>
        <end position="311"/>
    </location>
</feature>
<dbReference type="STRING" id="225848.Sps_00092"/>
<evidence type="ECO:0000259" key="2">
    <source>
        <dbReference type="Pfam" id="PF02120"/>
    </source>
</evidence>
<evidence type="ECO:0000256" key="1">
    <source>
        <dbReference type="SAM" id="MobiDB-lite"/>
    </source>
</evidence>